<dbReference type="Proteomes" id="UP000230843">
    <property type="component" value="Unassembled WGS sequence"/>
</dbReference>
<organism evidence="2 3">
    <name type="scientific">Candidatus Magasanikbacteria bacterium CG_4_9_14_3_um_filter_32_9</name>
    <dbReference type="NCBI Taxonomy" id="1974644"/>
    <lineage>
        <taxon>Bacteria</taxon>
        <taxon>Candidatus Magasanikiibacteriota</taxon>
    </lineage>
</organism>
<dbReference type="InterPro" id="IPR026444">
    <property type="entry name" value="Secre_tail"/>
</dbReference>
<dbReference type="AlphaFoldDB" id="A0A2M7Z7S4"/>
<dbReference type="PANTHER" id="PTHR35580:SF1">
    <property type="entry name" value="PHYTASE-LIKE DOMAIN-CONTAINING PROTEIN"/>
    <property type="match status" value="1"/>
</dbReference>
<dbReference type="NCBIfam" id="TIGR04183">
    <property type="entry name" value="Por_Secre_tail"/>
    <property type="match status" value="1"/>
</dbReference>
<evidence type="ECO:0000259" key="1">
    <source>
        <dbReference type="Pfam" id="PF18962"/>
    </source>
</evidence>
<proteinExistence type="predicted"/>
<evidence type="ECO:0000313" key="2">
    <source>
        <dbReference type="EMBL" id="PJA90470.1"/>
    </source>
</evidence>
<dbReference type="SUPFAM" id="SSF101898">
    <property type="entry name" value="NHL repeat"/>
    <property type="match status" value="1"/>
</dbReference>
<sequence>DFYWVKSFGGIEDDGNIAASSDFENNIFLSGFFKGNVYFDGIPLTSYNEYDYFICKLSTNGSVIWAKKIETTFYPIEDFWNKSLICDESGNLYITGWYRDSLVYDSLTVQSNGSYDIFVMKIDNNGNLIWCLTAGNNHSYGDYSRSIARDGNGNLYITGRFYSTLFFGDSSVTSYGSADVFVAKLHEDPVSVVYNEDNTSLEITVYPNPATDYVNIGYPLMQFEKVEIVSIKGRVLRTFNGNQNILDVSGLASGVYLLKLDAGKMIYVKRIIIQ</sequence>
<comment type="caution">
    <text evidence="2">The sequence shown here is derived from an EMBL/GenBank/DDBJ whole genome shotgun (WGS) entry which is preliminary data.</text>
</comment>
<feature type="non-terminal residue" evidence="2">
    <location>
        <position position="1"/>
    </location>
</feature>
<dbReference type="PANTHER" id="PTHR35580">
    <property type="entry name" value="CELL SURFACE GLYCOPROTEIN (S-LAYER PROTEIN)-LIKE PROTEIN"/>
    <property type="match status" value="1"/>
</dbReference>
<feature type="domain" description="Secretion system C-terminal sorting" evidence="1">
    <location>
        <begin position="205"/>
        <end position="273"/>
    </location>
</feature>
<gene>
    <name evidence="2" type="ORF">CO137_00225</name>
</gene>
<dbReference type="EMBL" id="PFVJ01000006">
    <property type="protein sequence ID" value="PJA90470.1"/>
    <property type="molecule type" value="Genomic_DNA"/>
</dbReference>
<name>A0A2M7Z7S4_9BACT</name>
<protein>
    <recommendedName>
        <fullName evidence="1">Secretion system C-terminal sorting domain-containing protein</fullName>
    </recommendedName>
</protein>
<dbReference type="Pfam" id="PF06739">
    <property type="entry name" value="SBBP"/>
    <property type="match status" value="1"/>
</dbReference>
<dbReference type="InterPro" id="IPR010620">
    <property type="entry name" value="SBBP_repeat"/>
</dbReference>
<reference evidence="3" key="1">
    <citation type="submission" date="2017-09" db="EMBL/GenBank/DDBJ databases">
        <title>Depth-based differentiation of microbial function through sediment-hosted aquifers and enrichment of novel symbionts in the deep terrestrial subsurface.</title>
        <authorList>
            <person name="Probst A.J."/>
            <person name="Ladd B."/>
            <person name="Jarett J.K."/>
            <person name="Geller-Mcgrath D.E."/>
            <person name="Sieber C.M.K."/>
            <person name="Emerson J.B."/>
            <person name="Anantharaman K."/>
            <person name="Thomas B.C."/>
            <person name="Malmstrom R."/>
            <person name="Stieglmeier M."/>
            <person name="Klingl A."/>
            <person name="Woyke T."/>
            <person name="Ryan C.M."/>
            <person name="Banfield J.F."/>
        </authorList>
    </citation>
    <scope>NUCLEOTIDE SEQUENCE [LARGE SCALE GENOMIC DNA]</scope>
</reference>
<accession>A0A2M7Z7S4</accession>
<evidence type="ECO:0000313" key="3">
    <source>
        <dbReference type="Proteomes" id="UP000230843"/>
    </source>
</evidence>
<dbReference type="Pfam" id="PF18962">
    <property type="entry name" value="Por_Secre_tail"/>
    <property type="match status" value="1"/>
</dbReference>
<dbReference type="InterPro" id="IPR052918">
    <property type="entry name" value="Motility_Chemotaxis_Reg"/>
</dbReference>